<dbReference type="RefSeq" id="WP_084237461.1">
    <property type="nucleotide sequence ID" value="NZ_FWXT01000001.1"/>
</dbReference>
<keyword evidence="2" id="KW-1185">Reference proteome</keyword>
<accession>A0A1W2A4G1</accession>
<sequence>MQTEQIIIYQAGDGTTTIDVTLENETVWLTQKLMSELFEKDSDTIGLHIKNILVEGELEEKSTTEVFSVVQNEGKRNVKRNLKFYNLDMILSVGYCIFR</sequence>
<name>A0A1W2A4G1_9SPHI</name>
<dbReference type="OrthoDB" id="9802752at2"/>
<dbReference type="Pfam" id="PF13310">
    <property type="entry name" value="Virulence_RhuM"/>
    <property type="match status" value="1"/>
</dbReference>
<dbReference type="AlphaFoldDB" id="A0A1W2A4G1"/>
<protein>
    <submittedName>
        <fullName evidence="1">Virulence protein RhuM family protein</fullName>
    </submittedName>
</protein>
<evidence type="ECO:0000313" key="2">
    <source>
        <dbReference type="Proteomes" id="UP000192756"/>
    </source>
</evidence>
<gene>
    <name evidence="1" type="ORF">SAMN04488524_1200</name>
</gene>
<dbReference type="PANTHER" id="PTHR35810">
    <property type="entry name" value="CYTOPLASMIC PROTEIN-RELATED"/>
    <property type="match status" value="1"/>
</dbReference>
<dbReference type="Proteomes" id="UP000192756">
    <property type="component" value="Unassembled WGS sequence"/>
</dbReference>
<organism evidence="1 2">
    <name type="scientific">Pedobacter africanus</name>
    <dbReference type="NCBI Taxonomy" id="151894"/>
    <lineage>
        <taxon>Bacteria</taxon>
        <taxon>Pseudomonadati</taxon>
        <taxon>Bacteroidota</taxon>
        <taxon>Sphingobacteriia</taxon>
        <taxon>Sphingobacteriales</taxon>
        <taxon>Sphingobacteriaceae</taxon>
        <taxon>Pedobacter</taxon>
    </lineage>
</organism>
<dbReference type="InterPro" id="IPR011204">
    <property type="entry name" value="Virulence_RhuM-like"/>
</dbReference>
<dbReference type="EMBL" id="FWXT01000001">
    <property type="protein sequence ID" value="SMC55168.1"/>
    <property type="molecule type" value="Genomic_DNA"/>
</dbReference>
<evidence type="ECO:0000313" key="1">
    <source>
        <dbReference type="EMBL" id="SMC55168.1"/>
    </source>
</evidence>
<reference evidence="2" key="1">
    <citation type="submission" date="2017-04" db="EMBL/GenBank/DDBJ databases">
        <authorList>
            <person name="Varghese N."/>
            <person name="Submissions S."/>
        </authorList>
    </citation>
    <scope>NUCLEOTIDE SEQUENCE [LARGE SCALE GENOMIC DNA]</scope>
    <source>
        <strain evidence="2">DSM 12126</strain>
    </source>
</reference>
<dbReference type="PANTHER" id="PTHR35810:SF1">
    <property type="entry name" value="CYTOPLASMIC PROTEIN"/>
    <property type="match status" value="1"/>
</dbReference>
<proteinExistence type="predicted"/>